<proteinExistence type="predicted"/>
<dbReference type="InterPro" id="IPR036770">
    <property type="entry name" value="Ankyrin_rpt-contain_sf"/>
</dbReference>
<protein>
    <submittedName>
        <fullName evidence="1">Uncharacterized protein</fullName>
    </submittedName>
</protein>
<accession>A0A3G5A1D2</accession>
<dbReference type="Gene3D" id="1.25.40.20">
    <property type="entry name" value="Ankyrin repeat-containing domain"/>
    <property type="match status" value="1"/>
</dbReference>
<dbReference type="SUPFAM" id="SSF48403">
    <property type="entry name" value="Ankyrin repeat"/>
    <property type="match status" value="1"/>
</dbReference>
<dbReference type="InterPro" id="IPR002110">
    <property type="entry name" value="Ankyrin_rpt"/>
</dbReference>
<organism evidence="1">
    <name type="scientific">Faunusvirus sp</name>
    <dbReference type="NCBI Taxonomy" id="2487766"/>
    <lineage>
        <taxon>Viruses</taxon>
        <taxon>Varidnaviria</taxon>
        <taxon>Bamfordvirae</taxon>
        <taxon>Nucleocytoviricota</taxon>
        <taxon>Megaviricetes</taxon>
        <taxon>Imitervirales</taxon>
        <taxon>Mimiviridae</taxon>
    </lineage>
</organism>
<dbReference type="SMART" id="SM00248">
    <property type="entry name" value="ANK"/>
    <property type="match status" value="2"/>
</dbReference>
<dbReference type="EMBL" id="MK072166">
    <property type="protein sequence ID" value="AYV79673.1"/>
    <property type="molecule type" value="Genomic_DNA"/>
</dbReference>
<gene>
    <name evidence="1" type="ORF">Faunusvirus35_12</name>
</gene>
<evidence type="ECO:0000313" key="1">
    <source>
        <dbReference type="EMBL" id="AYV79673.1"/>
    </source>
</evidence>
<name>A0A3G5A1D2_9VIRU</name>
<sequence>HADEFLKLLRIGNETDCIKYINKYNDFYDIPITLNRSNSLICAIAFQYENIVTELIRMGANVNYKSVGNKTVLTLSCIYRRENIIIILIEAGALFVEFIDSHIVKYSCYQVIQYIRNVYRKQIISVIDDGSTNNAMAVSFKTTYVSGIIDIISEFII</sequence>
<reference evidence="1" key="1">
    <citation type="submission" date="2018-10" db="EMBL/GenBank/DDBJ databases">
        <title>Hidden diversity of soil giant viruses.</title>
        <authorList>
            <person name="Schulz F."/>
            <person name="Alteio L."/>
            <person name="Goudeau D."/>
            <person name="Ryan E.M."/>
            <person name="Malmstrom R.R."/>
            <person name="Blanchard J."/>
            <person name="Woyke T."/>
        </authorList>
    </citation>
    <scope>NUCLEOTIDE SEQUENCE</scope>
    <source>
        <strain evidence="1">FNV1</strain>
    </source>
</reference>
<feature type="non-terminal residue" evidence="1">
    <location>
        <position position="1"/>
    </location>
</feature>